<keyword evidence="2" id="KW-0812">Transmembrane</keyword>
<comment type="caution">
    <text evidence="4">The sequence shown here is derived from an EMBL/GenBank/DDBJ whole genome shotgun (WGS) entry which is preliminary data.</text>
</comment>
<dbReference type="PANTHER" id="PTHR10677">
    <property type="entry name" value="UBIQUILIN"/>
    <property type="match status" value="1"/>
</dbReference>
<feature type="region of interest" description="Disordered" evidence="1">
    <location>
        <begin position="212"/>
        <end position="236"/>
    </location>
</feature>
<dbReference type="SUPFAM" id="SSF54236">
    <property type="entry name" value="Ubiquitin-like"/>
    <property type="match status" value="1"/>
</dbReference>
<feature type="domain" description="Ubiquitin-like" evidence="3">
    <location>
        <begin position="55"/>
        <end position="121"/>
    </location>
</feature>
<evidence type="ECO:0000313" key="4">
    <source>
        <dbReference type="EMBL" id="CAJ1966316.1"/>
    </source>
</evidence>
<keyword evidence="2" id="KW-1133">Transmembrane helix</keyword>
<gene>
    <name evidence="4" type="ORF">CYCCA115_LOCUS21900</name>
</gene>
<protein>
    <recommendedName>
        <fullName evidence="3">Ubiquitin-like domain-containing protein</fullName>
    </recommendedName>
</protein>
<dbReference type="Pfam" id="PF00240">
    <property type="entry name" value="ubiquitin"/>
    <property type="match status" value="1"/>
</dbReference>
<feature type="transmembrane region" description="Helical" evidence="2">
    <location>
        <begin position="186"/>
        <end position="207"/>
    </location>
</feature>
<accession>A0AAD2G8U5</accession>
<evidence type="ECO:0000256" key="1">
    <source>
        <dbReference type="SAM" id="MobiDB-lite"/>
    </source>
</evidence>
<dbReference type="GO" id="GO:0031593">
    <property type="term" value="F:polyubiquitin modification-dependent protein binding"/>
    <property type="evidence" value="ECO:0007669"/>
    <property type="project" value="TreeGrafter"/>
</dbReference>
<dbReference type="InterPro" id="IPR000626">
    <property type="entry name" value="Ubiquitin-like_dom"/>
</dbReference>
<keyword evidence="2" id="KW-0472">Membrane</keyword>
<evidence type="ECO:0000256" key="2">
    <source>
        <dbReference type="SAM" id="Phobius"/>
    </source>
</evidence>
<reference evidence="4" key="1">
    <citation type="submission" date="2023-08" db="EMBL/GenBank/DDBJ databases">
        <authorList>
            <person name="Audoor S."/>
            <person name="Bilcke G."/>
        </authorList>
    </citation>
    <scope>NUCLEOTIDE SEQUENCE</scope>
</reference>
<feature type="transmembrane region" description="Helical" evidence="2">
    <location>
        <begin position="241"/>
        <end position="261"/>
    </location>
</feature>
<evidence type="ECO:0000313" key="5">
    <source>
        <dbReference type="Proteomes" id="UP001295423"/>
    </source>
</evidence>
<proteinExistence type="predicted"/>
<dbReference type="SMART" id="SM00213">
    <property type="entry name" value="UBQ"/>
    <property type="match status" value="1"/>
</dbReference>
<feature type="transmembrane region" description="Helical" evidence="2">
    <location>
        <begin position="273"/>
        <end position="297"/>
    </location>
</feature>
<dbReference type="GO" id="GO:0005829">
    <property type="term" value="C:cytosol"/>
    <property type="evidence" value="ECO:0007669"/>
    <property type="project" value="TreeGrafter"/>
</dbReference>
<dbReference type="EMBL" id="CAKOGP040002272">
    <property type="protein sequence ID" value="CAJ1966316.1"/>
    <property type="molecule type" value="Genomic_DNA"/>
</dbReference>
<keyword evidence="5" id="KW-1185">Reference proteome</keyword>
<name>A0AAD2G8U5_9STRA</name>
<evidence type="ECO:0000259" key="3">
    <source>
        <dbReference type="PROSITE" id="PS50053"/>
    </source>
</evidence>
<sequence>MSSRNGVMYNALSTETNQLNEGARTDTDNNLKPLYPLKGVDCNGNESQDEHVEYVEIIILDSAQNRFPVDVSPGWTVKRLKEVSQQIHKVNPQSQRLVFRGRMLEDDTTLEAAGIEENGVIVHLFPKPRLVVTSSAGEESNTREKTMLVGAHVPQIVLDEEEQERRGQILVLGSVEIAEAQNNCKLLSLLLLVVCSMRLLVLLSIALGTPTEGPHNDDVDQGNSTAHPDEDNQPQSRPWENYDYCDLLVSALGFYVATLGMKATTENTLRLATAYFVGTAAVGVLWNVWNIFVYSMFVKEKSSPEDDDEEPLTRDDYVTVAVFTVALPMMVWGLCVARAYEFRKLIEEAEIEAIGRIRRHSHTDEEAELDENVEEGRSTVI</sequence>
<dbReference type="Gene3D" id="3.10.20.90">
    <property type="entry name" value="Phosphatidylinositol 3-kinase Catalytic Subunit, Chain A, domain 1"/>
    <property type="match status" value="1"/>
</dbReference>
<organism evidence="4 5">
    <name type="scientific">Cylindrotheca closterium</name>
    <dbReference type="NCBI Taxonomy" id="2856"/>
    <lineage>
        <taxon>Eukaryota</taxon>
        <taxon>Sar</taxon>
        <taxon>Stramenopiles</taxon>
        <taxon>Ochrophyta</taxon>
        <taxon>Bacillariophyta</taxon>
        <taxon>Bacillariophyceae</taxon>
        <taxon>Bacillariophycidae</taxon>
        <taxon>Bacillariales</taxon>
        <taxon>Bacillariaceae</taxon>
        <taxon>Cylindrotheca</taxon>
    </lineage>
</organism>
<dbReference type="PROSITE" id="PS50053">
    <property type="entry name" value="UBIQUITIN_2"/>
    <property type="match status" value="1"/>
</dbReference>
<feature type="transmembrane region" description="Helical" evidence="2">
    <location>
        <begin position="317"/>
        <end position="337"/>
    </location>
</feature>
<dbReference type="InterPro" id="IPR029071">
    <property type="entry name" value="Ubiquitin-like_domsf"/>
</dbReference>
<dbReference type="AlphaFoldDB" id="A0AAD2G8U5"/>
<dbReference type="InterPro" id="IPR015496">
    <property type="entry name" value="Ubiquilin"/>
</dbReference>
<dbReference type="GO" id="GO:0006511">
    <property type="term" value="P:ubiquitin-dependent protein catabolic process"/>
    <property type="evidence" value="ECO:0007669"/>
    <property type="project" value="TreeGrafter"/>
</dbReference>
<dbReference type="PANTHER" id="PTHR10677:SF3">
    <property type="entry name" value="FI07626P-RELATED"/>
    <property type="match status" value="1"/>
</dbReference>
<dbReference type="Proteomes" id="UP001295423">
    <property type="component" value="Unassembled WGS sequence"/>
</dbReference>